<name>A0A5J5A8V9_9ASTE</name>
<evidence type="ECO:0000256" key="1">
    <source>
        <dbReference type="SAM" id="MobiDB-lite"/>
    </source>
</evidence>
<accession>A0A5J5A8V9</accession>
<reference evidence="2 3" key="1">
    <citation type="submission" date="2019-09" db="EMBL/GenBank/DDBJ databases">
        <title>A chromosome-level genome assembly of the Chinese tupelo Nyssa sinensis.</title>
        <authorList>
            <person name="Yang X."/>
            <person name="Kang M."/>
            <person name="Yang Y."/>
            <person name="Xiong H."/>
            <person name="Wang M."/>
            <person name="Zhang Z."/>
            <person name="Wang Z."/>
            <person name="Wu H."/>
            <person name="Ma T."/>
            <person name="Liu J."/>
            <person name="Xi Z."/>
        </authorList>
    </citation>
    <scope>NUCLEOTIDE SEQUENCE [LARGE SCALE GENOMIC DNA]</scope>
    <source>
        <strain evidence="2">J267</strain>
        <tissue evidence="2">Leaf</tissue>
    </source>
</reference>
<dbReference type="Proteomes" id="UP000325577">
    <property type="component" value="Linkage Group LG3"/>
</dbReference>
<dbReference type="EMBL" id="CM018046">
    <property type="protein sequence ID" value="KAA8525791.1"/>
    <property type="molecule type" value="Genomic_DNA"/>
</dbReference>
<keyword evidence="3" id="KW-1185">Reference proteome</keyword>
<gene>
    <name evidence="2" type="ORF">F0562_007646</name>
</gene>
<protein>
    <submittedName>
        <fullName evidence="2">Uncharacterized protein</fullName>
    </submittedName>
</protein>
<organism evidence="2 3">
    <name type="scientific">Nyssa sinensis</name>
    <dbReference type="NCBI Taxonomy" id="561372"/>
    <lineage>
        <taxon>Eukaryota</taxon>
        <taxon>Viridiplantae</taxon>
        <taxon>Streptophyta</taxon>
        <taxon>Embryophyta</taxon>
        <taxon>Tracheophyta</taxon>
        <taxon>Spermatophyta</taxon>
        <taxon>Magnoliopsida</taxon>
        <taxon>eudicotyledons</taxon>
        <taxon>Gunneridae</taxon>
        <taxon>Pentapetalae</taxon>
        <taxon>asterids</taxon>
        <taxon>Cornales</taxon>
        <taxon>Nyssaceae</taxon>
        <taxon>Nyssa</taxon>
    </lineage>
</organism>
<evidence type="ECO:0000313" key="2">
    <source>
        <dbReference type="EMBL" id="KAA8525791.1"/>
    </source>
</evidence>
<evidence type="ECO:0000313" key="3">
    <source>
        <dbReference type="Proteomes" id="UP000325577"/>
    </source>
</evidence>
<sequence>MVTIHYTVHPYSNDIQPHTLTAATVACQPAPSVEKASLYESDADANGPIFSVNEQDLSGLQKDSDHSVKVTALPIDSSPNILSSSNVEATKQAPLGQTVNVSNCSFQRADASKIIVQQNGNGAQYPDRCASHRTSNGYAPLLTDNFHYGLQQLPLKGTDIPPTTEVHPSYVSLGNVNRLPVDASACQHDLSVPPIAEAHSLPPLEAGASVVELQLTSQPAGPSNLQHNSVTITENSVRDVGQKLDQPEVLPHNSIETVSPSNSPPLGDPNIMQHLTPTDSNLMSQDDLPSSSAQLMPRNLLWTWPRKLLRT</sequence>
<proteinExistence type="predicted"/>
<dbReference type="AlphaFoldDB" id="A0A5J5A8V9"/>
<feature type="region of interest" description="Disordered" evidence="1">
    <location>
        <begin position="253"/>
        <end position="273"/>
    </location>
</feature>